<evidence type="ECO:0000256" key="12">
    <source>
        <dbReference type="SAM" id="SignalP"/>
    </source>
</evidence>
<feature type="binding site" evidence="11">
    <location>
        <position position="80"/>
    </location>
    <ligand>
        <name>Fe cation</name>
        <dbReference type="ChEBI" id="CHEBI:24875"/>
        <label>1</label>
    </ligand>
</feature>
<comment type="cofactor">
    <cofactor evidence="11">
        <name>Fe cation</name>
        <dbReference type="ChEBI" id="CHEBI:24875"/>
    </cofactor>
    <text evidence="11">Binds 2 iron ions per subunit.</text>
</comment>
<dbReference type="InterPro" id="IPR024927">
    <property type="entry name" value="Acid_PPase"/>
</dbReference>
<dbReference type="EC" id="3.1.3.2" evidence="10"/>
<feature type="binding site" evidence="11">
    <location>
        <position position="83"/>
    </location>
    <ligand>
        <name>Fe cation</name>
        <dbReference type="ChEBI" id="CHEBI:24875"/>
        <label>1</label>
    </ligand>
</feature>
<keyword evidence="9" id="KW-0325">Glycoprotein</keyword>
<feature type="binding site" evidence="11">
    <location>
        <position position="249"/>
    </location>
    <ligand>
        <name>Fe cation</name>
        <dbReference type="ChEBI" id="CHEBI:24875"/>
        <label>1</label>
    </ligand>
</feature>
<dbReference type="FunFam" id="3.60.21.10:FF:000027">
    <property type="entry name" value="Purple acid phosphatase"/>
    <property type="match status" value="1"/>
</dbReference>
<evidence type="ECO:0000256" key="5">
    <source>
        <dbReference type="ARBA" id="ARBA00022723"/>
    </source>
</evidence>
<dbReference type="PANTHER" id="PTHR10161">
    <property type="entry name" value="TARTRATE-RESISTANT ACID PHOSPHATASE TYPE 5"/>
    <property type="match status" value="1"/>
</dbReference>
<evidence type="ECO:0000256" key="7">
    <source>
        <dbReference type="ARBA" id="ARBA00022801"/>
    </source>
</evidence>
<dbReference type="EMBL" id="CP093351">
    <property type="protein sequence ID" value="WOH15649.1"/>
    <property type="molecule type" value="Genomic_DNA"/>
</dbReference>
<evidence type="ECO:0000256" key="11">
    <source>
        <dbReference type="PIRSR" id="PIRSR000898-1"/>
    </source>
</evidence>
<dbReference type="PIRSF" id="PIRSF000898">
    <property type="entry name" value="Acid_Ptase_5"/>
    <property type="match status" value="1"/>
</dbReference>
<feature type="binding site" evidence="11">
    <location>
        <position position="247"/>
    </location>
    <ligand>
        <name>Fe cation</name>
        <dbReference type="ChEBI" id="CHEBI:24875"/>
        <label>2</label>
    </ligand>
</feature>
<evidence type="ECO:0000313" key="15">
    <source>
        <dbReference type="Proteomes" id="UP000077755"/>
    </source>
</evidence>
<proteinExistence type="inferred from homology"/>
<feature type="binding site" evidence="11">
    <location>
        <position position="118"/>
    </location>
    <ligand>
        <name>Fe cation</name>
        <dbReference type="ChEBI" id="CHEBI:24875"/>
        <label>2</label>
    </ligand>
</feature>
<dbReference type="Pfam" id="PF00149">
    <property type="entry name" value="Metallophos"/>
    <property type="match status" value="1"/>
</dbReference>
<feature type="binding site" evidence="11">
    <location>
        <position position="51"/>
    </location>
    <ligand>
        <name>Fe cation</name>
        <dbReference type="ChEBI" id="CHEBI:24875"/>
        <label>1</label>
    </ligand>
</feature>
<feature type="binding site" evidence="11">
    <location>
        <position position="212"/>
    </location>
    <ligand>
        <name>Fe cation</name>
        <dbReference type="ChEBI" id="CHEBI:24875"/>
        <label>2</label>
    </ligand>
</feature>
<feature type="chain" id="PRO_5041969452" description="Purple acid phosphatase" evidence="12">
    <location>
        <begin position="30"/>
        <end position="329"/>
    </location>
</feature>
<dbReference type="Proteomes" id="UP000077755">
    <property type="component" value="Chromosome 9"/>
</dbReference>
<comment type="similarity">
    <text evidence="3">Belongs to the metallophosphoesterase superfamily. Purple acid phosphatase family.</text>
</comment>
<evidence type="ECO:0000256" key="2">
    <source>
        <dbReference type="ARBA" id="ARBA00004613"/>
    </source>
</evidence>
<reference evidence="14" key="1">
    <citation type="journal article" date="2016" name="Nat. Genet.">
        <title>A high-quality carrot genome assembly provides new insights into carotenoid accumulation and asterid genome evolution.</title>
        <authorList>
            <person name="Iorizzo M."/>
            <person name="Ellison S."/>
            <person name="Senalik D."/>
            <person name="Zeng P."/>
            <person name="Satapoomin P."/>
            <person name="Huang J."/>
            <person name="Bowman M."/>
            <person name="Iovene M."/>
            <person name="Sanseverino W."/>
            <person name="Cavagnaro P."/>
            <person name="Yildiz M."/>
            <person name="Macko-Podgorni A."/>
            <person name="Moranska E."/>
            <person name="Grzebelus E."/>
            <person name="Grzebelus D."/>
            <person name="Ashrafi H."/>
            <person name="Zheng Z."/>
            <person name="Cheng S."/>
            <person name="Spooner D."/>
            <person name="Van Deynze A."/>
            <person name="Simon P."/>
        </authorList>
    </citation>
    <scope>NUCLEOTIDE SEQUENCE</scope>
    <source>
        <tissue evidence="14">Leaf</tissue>
    </source>
</reference>
<evidence type="ECO:0000256" key="10">
    <source>
        <dbReference type="PIRNR" id="PIRNR000898"/>
    </source>
</evidence>
<keyword evidence="6 12" id="KW-0732">Signal</keyword>
<organism evidence="14 15">
    <name type="scientific">Daucus carota subsp. sativus</name>
    <name type="common">Carrot</name>
    <dbReference type="NCBI Taxonomy" id="79200"/>
    <lineage>
        <taxon>Eukaryota</taxon>
        <taxon>Viridiplantae</taxon>
        <taxon>Streptophyta</taxon>
        <taxon>Embryophyta</taxon>
        <taxon>Tracheophyta</taxon>
        <taxon>Spermatophyta</taxon>
        <taxon>Magnoliopsida</taxon>
        <taxon>eudicotyledons</taxon>
        <taxon>Gunneridae</taxon>
        <taxon>Pentapetalae</taxon>
        <taxon>asterids</taxon>
        <taxon>campanulids</taxon>
        <taxon>Apiales</taxon>
        <taxon>Apiaceae</taxon>
        <taxon>Apioideae</taxon>
        <taxon>Scandiceae</taxon>
        <taxon>Daucinae</taxon>
        <taxon>Daucus</taxon>
        <taxon>Daucus sect. Daucus</taxon>
    </lineage>
</organism>
<dbReference type="InterPro" id="IPR051558">
    <property type="entry name" value="Metallophosphoesterase_PAP"/>
</dbReference>
<gene>
    <name evidence="14" type="ORF">DCAR_0935192</name>
</gene>
<evidence type="ECO:0000256" key="3">
    <source>
        <dbReference type="ARBA" id="ARBA00008723"/>
    </source>
</evidence>
<dbReference type="PANTHER" id="PTHR10161:SF14">
    <property type="entry name" value="TARTRATE-RESISTANT ACID PHOSPHATASE TYPE 5"/>
    <property type="match status" value="1"/>
</dbReference>
<comment type="catalytic activity">
    <reaction evidence="1 10">
        <text>a phosphate monoester + H2O = an alcohol + phosphate</text>
        <dbReference type="Rhea" id="RHEA:15017"/>
        <dbReference type="ChEBI" id="CHEBI:15377"/>
        <dbReference type="ChEBI" id="CHEBI:30879"/>
        <dbReference type="ChEBI" id="CHEBI:43474"/>
        <dbReference type="ChEBI" id="CHEBI:67140"/>
        <dbReference type="EC" id="3.1.3.2"/>
    </reaction>
</comment>
<keyword evidence="15" id="KW-1185">Reference proteome</keyword>
<sequence length="329" mass="37856">MDCFETRIRRMLLPLMFVTLCLNVMPINAELKKIKHPVKDDGSLSFLAVGDWGRKGWYNQSIMGDAGEKLNVDFVISTGDNFYDDGLTDIHDPLFLESFQKVYDANSLQKPWYTVLGNHDYRGNAEAQLSLALREIDSRWICHRSFVVESEVADFFMIDTTPFVRHYFEDPKDHVYDWRGITPRNAYLVHLLKDLEAALSMSTGKWKFVVGHHGIRSTGHHGDTEELVTDLLPLLEAYKVDFYLNGHDHCLEHVECSNSPIQFFTTGAGSKAWMTDYQKHYQCDVNFFHRGQGFLSVEVTSSTAKFVFYDVFGEVQHQWSASKELHSSM</sequence>
<keyword evidence="7 10" id="KW-0378">Hydrolase</keyword>
<evidence type="ECO:0000259" key="13">
    <source>
        <dbReference type="Pfam" id="PF00149"/>
    </source>
</evidence>
<comment type="subcellular location">
    <subcellularLocation>
        <location evidence="2">Secreted</location>
    </subcellularLocation>
</comment>
<dbReference type="InterPro" id="IPR004843">
    <property type="entry name" value="Calcineurin-like_PHP"/>
</dbReference>
<evidence type="ECO:0000256" key="1">
    <source>
        <dbReference type="ARBA" id="ARBA00000032"/>
    </source>
</evidence>
<evidence type="ECO:0000256" key="8">
    <source>
        <dbReference type="ARBA" id="ARBA00022833"/>
    </source>
</evidence>
<feature type="domain" description="Calcineurin-like phosphoesterase" evidence="13">
    <location>
        <begin position="45"/>
        <end position="250"/>
    </location>
</feature>
<evidence type="ECO:0000256" key="4">
    <source>
        <dbReference type="ARBA" id="ARBA00022525"/>
    </source>
</evidence>
<feature type="binding site" evidence="11">
    <location>
        <position position="80"/>
    </location>
    <ligand>
        <name>Fe cation</name>
        <dbReference type="ChEBI" id="CHEBI:24875"/>
        <label>2</label>
    </ligand>
</feature>
<dbReference type="Gene3D" id="3.60.21.10">
    <property type="match status" value="1"/>
</dbReference>
<keyword evidence="4" id="KW-0964">Secreted</keyword>
<keyword evidence="8" id="KW-0862">Zinc</keyword>
<dbReference type="GO" id="GO:0003993">
    <property type="term" value="F:acid phosphatase activity"/>
    <property type="evidence" value="ECO:0007669"/>
    <property type="project" value="UniProtKB-UniRule"/>
</dbReference>
<evidence type="ECO:0000256" key="9">
    <source>
        <dbReference type="ARBA" id="ARBA00023180"/>
    </source>
</evidence>
<dbReference type="SUPFAM" id="SSF56300">
    <property type="entry name" value="Metallo-dependent phosphatases"/>
    <property type="match status" value="1"/>
</dbReference>
<dbReference type="GO" id="GO:0046872">
    <property type="term" value="F:metal ion binding"/>
    <property type="evidence" value="ECO:0007669"/>
    <property type="project" value="UniProtKB-KW"/>
</dbReference>
<evidence type="ECO:0000313" key="14">
    <source>
        <dbReference type="EMBL" id="WOH15649.1"/>
    </source>
</evidence>
<dbReference type="InterPro" id="IPR029052">
    <property type="entry name" value="Metallo-depent_PP-like"/>
</dbReference>
<reference evidence="14" key="2">
    <citation type="submission" date="2022-03" db="EMBL/GenBank/DDBJ databases">
        <title>Draft title - Genomic analysis of global carrot germplasm unveils the trajectory of domestication and the origin of high carotenoid orange carrot.</title>
        <authorList>
            <person name="Iorizzo M."/>
            <person name="Ellison S."/>
            <person name="Senalik D."/>
            <person name="Macko-Podgorni A."/>
            <person name="Grzebelus D."/>
            <person name="Bostan H."/>
            <person name="Rolling W."/>
            <person name="Curaba J."/>
            <person name="Simon P."/>
        </authorList>
    </citation>
    <scope>NUCLEOTIDE SEQUENCE</scope>
    <source>
        <tissue evidence="14">Leaf</tissue>
    </source>
</reference>
<accession>A0AAF1BDE2</accession>
<dbReference type="CDD" id="cd07378">
    <property type="entry name" value="MPP_ACP5"/>
    <property type="match status" value="1"/>
</dbReference>
<name>A0AAF1BDE2_DAUCS</name>
<keyword evidence="10 11" id="KW-0408">Iron</keyword>
<dbReference type="AlphaFoldDB" id="A0AAF1BDE2"/>
<keyword evidence="5 11" id="KW-0479">Metal-binding</keyword>
<protein>
    <recommendedName>
        <fullName evidence="10">Purple acid phosphatase</fullName>
        <ecNumber evidence="10">3.1.3.2</ecNumber>
    </recommendedName>
</protein>
<feature type="signal peptide" evidence="12">
    <location>
        <begin position="1"/>
        <end position="29"/>
    </location>
</feature>
<dbReference type="GO" id="GO:0005576">
    <property type="term" value="C:extracellular region"/>
    <property type="evidence" value="ECO:0007669"/>
    <property type="project" value="UniProtKB-SubCell"/>
</dbReference>
<evidence type="ECO:0000256" key="6">
    <source>
        <dbReference type="ARBA" id="ARBA00022729"/>
    </source>
</evidence>